<reference evidence="3 5" key="2">
    <citation type="submission" date="2019-06" db="EMBL/GenBank/DDBJ databases">
        <title>Pseudomonas bimorpha sp. nov. isolated from bovine raw milk and skim milk concentrate.</title>
        <authorList>
            <person name="Hofmann K."/>
            <person name="Huptas C."/>
            <person name="Doll E."/>
            <person name="Scherer S."/>
            <person name="Wenning M."/>
        </authorList>
    </citation>
    <scope>NUCLEOTIDE SEQUENCE [LARGE SCALE GENOMIC DNA]</scope>
    <source>
        <strain evidence="3 5">DSM 17835</strain>
    </source>
</reference>
<feature type="transmembrane region" description="Helical" evidence="1">
    <location>
        <begin position="47"/>
        <end position="65"/>
    </location>
</feature>
<evidence type="ECO:0000313" key="3">
    <source>
        <dbReference type="EMBL" id="TWS06126.1"/>
    </source>
</evidence>
<keyword evidence="4" id="KW-1185">Reference proteome</keyword>
<dbReference type="Pfam" id="PF09600">
    <property type="entry name" value="Cyd_oper_YbgE"/>
    <property type="match status" value="1"/>
</dbReference>
<dbReference type="OrthoDB" id="5298003at2"/>
<name>A0A5C5QLD2_9PSED</name>
<dbReference type="Proteomes" id="UP000182858">
    <property type="component" value="Chromosome I"/>
</dbReference>
<proteinExistence type="predicted"/>
<keyword evidence="1" id="KW-0472">Membrane</keyword>
<evidence type="ECO:0000313" key="2">
    <source>
        <dbReference type="EMBL" id="SDE74259.1"/>
    </source>
</evidence>
<keyword evidence="1" id="KW-1133">Transmembrane helix</keyword>
<feature type="transmembrane region" description="Helical" evidence="1">
    <location>
        <begin position="17"/>
        <end position="35"/>
    </location>
</feature>
<gene>
    <name evidence="3" type="ORF">FIV36_07085</name>
    <name evidence="2" type="ORF">SAMN05216591_0798</name>
</gene>
<dbReference type="EMBL" id="LT629689">
    <property type="protein sequence ID" value="SDE74259.1"/>
    <property type="molecule type" value="Genomic_DNA"/>
</dbReference>
<organism evidence="3 5">
    <name type="scientific">Pseudomonas extremaustralis</name>
    <dbReference type="NCBI Taxonomy" id="359110"/>
    <lineage>
        <taxon>Bacteria</taxon>
        <taxon>Pseudomonadati</taxon>
        <taxon>Pseudomonadota</taxon>
        <taxon>Gammaproteobacteria</taxon>
        <taxon>Pseudomonadales</taxon>
        <taxon>Pseudomonadaceae</taxon>
        <taxon>Pseudomonas</taxon>
    </lineage>
</organism>
<dbReference type="RefSeq" id="WP_010565771.1">
    <property type="nucleotide sequence ID" value="NZ_LT629689.1"/>
</dbReference>
<reference evidence="2 4" key="1">
    <citation type="submission" date="2016-10" db="EMBL/GenBank/DDBJ databases">
        <authorList>
            <person name="Varghese N."/>
            <person name="Submissions S."/>
        </authorList>
    </citation>
    <scope>NUCLEOTIDE SEQUENCE [LARGE SCALE GENOMIC DNA]</scope>
    <source>
        <strain evidence="2 4">DSM 17835</strain>
    </source>
</reference>
<dbReference type="InterPro" id="IPR011846">
    <property type="entry name" value="Cyd_oper_YbgE"/>
</dbReference>
<evidence type="ECO:0000313" key="4">
    <source>
        <dbReference type="Proteomes" id="UP000182858"/>
    </source>
</evidence>
<accession>A0A5C5QLD2</accession>
<dbReference type="GeneID" id="78552314"/>
<feature type="transmembrane region" description="Helical" evidence="1">
    <location>
        <begin position="71"/>
        <end position="94"/>
    </location>
</feature>
<sequence>MSRVADDAPASSRLHPLSLLIAIAIMLVCTLYPPLMASPDGKADHGLATALFVAMSVAFVRGVGFVPRARIWRWLFSGWTCCAALVLAGVLKYLL</sequence>
<dbReference type="AlphaFoldDB" id="A0A5C5QLD2"/>
<evidence type="ECO:0000256" key="1">
    <source>
        <dbReference type="SAM" id="Phobius"/>
    </source>
</evidence>
<protein>
    <submittedName>
        <fullName evidence="2">Cyd operon protein YbgE (Cyd_oper_YbgE)</fullName>
    </submittedName>
</protein>
<dbReference type="EMBL" id="VFET01000004">
    <property type="protein sequence ID" value="TWS06126.1"/>
    <property type="molecule type" value="Genomic_DNA"/>
</dbReference>
<evidence type="ECO:0000313" key="5">
    <source>
        <dbReference type="Proteomes" id="UP000317951"/>
    </source>
</evidence>
<dbReference type="Proteomes" id="UP000317951">
    <property type="component" value="Unassembled WGS sequence"/>
</dbReference>
<keyword evidence="1" id="KW-0812">Transmembrane</keyword>